<keyword evidence="3" id="KW-1185">Reference proteome</keyword>
<dbReference type="Proteomes" id="UP001597319">
    <property type="component" value="Unassembled WGS sequence"/>
</dbReference>
<evidence type="ECO:0000313" key="2">
    <source>
        <dbReference type="EMBL" id="MFD2564399.1"/>
    </source>
</evidence>
<dbReference type="Gene3D" id="3.10.450.360">
    <property type="match status" value="1"/>
</dbReference>
<dbReference type="EMBL" id="JBHULE010000019">
    <property type="protein sequence ID" value="MFD2564399.1"/>
    <property type="molecule type" value="Genomic_DNA"/>
</dbReference>
<keyword evidence="2" id="KW-0808">Transferase</keyword>
<organism evidence="2 3">
    <name type="scientific">Aquimarina rubra</name>
    <dbReference type="NCBI Taxonomy" id="1920033"/>
    <lineage>
        <taxon>Bacteria</taxon>
        <taxon>Pseudomonadati</taxon>
        <taxon>Bacteroidota</taxon>
        <taxon>Flavobacteriia</taxon>
        <taxon>Flavobacteriales</taxon>
        <taxon>Flavobacteriaceae</taxon>
        <taxon>Aquimarina</taxon>
    </lineage>
</organism>
<keyword evidence="2" id="KW-0548">Nucleotidyltransferase</keyword>
<dbReference type="RefSeq" id="WP_378294231.1">
    <property type="nucleotide sequence ID" value="NZ_JBHULE010000019.1"/>
</dbReference>
<accession>A0ABW5LIQ3</accession>
<reference evidence="3" key="1">
    <citation type="journal article" date="2019" name="Int. J. Syst. Evol. Microbiol.">
        <title>The Global Catalogue of Microorganisms (GCM) 10K type strain sequencing project: providing services to taxonomists for standard genome sequencing and annotation.</title>
        <authorList>
            <consortium name="The Broad Institute Genomics Platform"/>
            <consortium name="The Broad Institute Genome Sequencing Center for Infectious Disease"/>
            <person name="Wu L."/>
            <person name="Ma J."/>
        </authorList>
    </citation>
    <scope>NUCLEOTIDE SEQUENCE [LARGE SCALE GENOMIC DNA]</scope>
    <source>
        <strain evidence="3">KCTC 52274</strain>
    </source>
</reference>
<feature type="chain" id="PRO_5046323025" evidence="1">
    <location>
        <begin position="20"/>
        <end position="166"/>
    </location>
</feature>
<sequence length="166" mass="18966">MKKLILGLFVIGLTIPTFAQEVEKLEEVIVIATNYKYLNEVNEEAADVPVKLLEKKVATYDLKGSDFYQDEYDLYYVSFHIPEGKILAAYDKDGNVLRTIEKFKGTNLPPAIYAAVTARFPGWAITKDVYLVNYHNKKGTTKKYKLRLENGDKMIKVKTDEDGNFL</sequence>
<keyword evidence="1" id="KW-0732">Signal</keyword>
<feature type="signal peptide" evidence="1">
    <location>
        <begin position="1"/>
        <end position="19"/>
    </location>
</feature>
<gene>
    <name evidence="2" type="ORF">ACFSR1_17085</name>
</gene>
<protein>
    <submittedName>
        <fullName evidence="2">Nicotinate-nucleotide adenylyltransferase</fullName>
    </submittedName>
</protein>
<name>A0ABW5LIQ3_9FLAO</name>
<evidence type="ECO:0000256" key="1">
    <source>
        <dbReference type="SAM" id="SignalP"/>
    </source>
</evidence>
<dbReference type="SUPFAM" id="SSF160574">
    <property type="entry name" value="BT0923-like"/>
    <property type="match status" value="1"/>
</dbReference>
<evidence type="ECO:0000313" key="3">
    <source>
        <dbReference type="Proteomes" id="UP001597319"/>
    </source>
</evidence>
<comment type="caution">
    <text evidence="2">The sequence shown here is derived from an EMBL/GenBank/DDBJ whole genome shotgun (WGS) entry which is preliminary data.</text>
</comment>
<proteinExistence type="predicted"/>
<dbReference type="GO" id="GO:0016779">
    <property type="term" value="F:nucleotidyltransferase activity"/>
    <property type="evidence" value="ECO:0007669"/>
    <property type="project" value="UniProtKB-KW"/>
</dbReference>